<name>A0A1K0FN26_9ACTN</name>
<evidence type="ECO:0000313" key="3">
    <source>
        <dbReference type="Proteomes" id="UP000182486"/>
    </source>
</evidence>
<comment type="caution">
    <text evidence="2">The sequence shown here is derived from an EMBL/GenBank/DDBJ whole genome shotgun (WGS) entry which is preliminary data.</text>
</comment>
<gene>
    <name evidence="2" type="ORF">BG844_11080</name>
</gene>
<reference evidence="2 3" key="1">
    <citation type="submission" date="2016-09" db="EMBL/GenBank/DDBJ databases">
        <title>Couchioplanes caeruleus draft genome sequence.</title>
        <authorList>
            <person name="Sheehan J."/>
            <person name="Caffrey P."/>
        </authorList>
    </citation>
    <scope>NUCLEOTIDE SEQUENCE [LARGE SCALE GENOMIC DNA]</scope>
    <source>
        <strain evidence="2 3">DSM 43634</strain>
    </source>
</reference>
<keyword evidence="3" id="KW-1185">Reference proteome</keyword>
<accession>A0A1K0FN26</accession>
<feature type="region of interest" description="Disordered" evidence="1">
    <location>
        <begin position="690"/>
        <end position="713"/>
    </location>
</feature>
<evidence type="ECO:0008006" key="4">
    <source>
        <dbReference type="Google" id="ProtNLM"/>
    </source>
</evidence>
<proteinExistence type="predicted"/>
<dbReference type="Proteomes" id="UP000182486">
    <property type="component" value="Unassembled WGS sequence"/>
</dbReference>
<organism evidence="2 3">
    <name type="scientific">Couchioplanes caeruleus subsp. caeruleus</name>
    <dbReference type="NCBI Taxonomy" id="56427"/>
    <lineage>
        <taxon>Bacteria</taxon>
        <taxon>Bacillati</taxon>
        <taxon>Actinomycetota</taxon>
        <taxon>Actinomycetes</taxon>
        <taxon>Micromonosporales</taxon>
        <taxon>Micromonosporaceae</taxon>
        <taxon>Couchioplanes</taxon>
    </lineage>
</organism>
<dbReference type="AlphaFoldDB" id="A0A1K0FN26"/>
<sequence length="713" mass="76693">MILVDERAYDFRTAAQWSAGARSNLRVQGDVLAVPARLAVENLAGTGRADAGALLAVDTRGELLWLRPRTRELVGYSSWGVTEEGILDGPVPARLMVAGPGVVWVHARGTLERYQRTTRQRLTPAAPRPGWRIAGATGDATDGLWLVEGDHAGHWRLRHVDCWGQTCRDPIPIDAKGEPVIAATTDGTRLVTLDPVTNTATIRDAATGQVTATVPLDPAYRGESTMATVDADNRLHLLGANVYQSLHLADCGVEDRQELRMPLRLGRAMALAAARTGLVVACTGGVGRIAPHDGGNEGRRSTFITPALVSPLGVRSGWNRAVADLSLSAGTTIEFAWAATNDASLVERATALLAGPASAGRTDALEALLPWREEEAVVYRGTDGGGTEVLAALLDEVAETTLWLRLRLVTPPGRTPPRIHRLRVRYPADSLIDQLPAIYREQARSAHRLRSVLAPYEVLLDGLDETLAALPGRIDPEIAPDNWTAYLLSWLGFPPLADLPPDRRRELLVRAGDLLAGRGTRAGLELLLGLVTEGRSTVNDAATDSAGWFLGTPSARLGHDTIVLGQMPAPARPGSMVLGDTPLGAGCPDPARMLAHRAGVVTIDLELDPERQRVLAPIIDRLLPVFVPAHCRVRLRYTGTDGRSRSRLLDADLRLGPDVTDREPPPYGSLLHSDAHWRLSTTTRLGRWSLSRPQPRSVALDDAPGPGAGPRLQ</sequence>
<protein>
    <recommendedName>
        <fullName evidence="4">Phage tail-like protein</fullName>
    </recommendedName>
</protein>
<dbReference type="InterPro" id="IPR011748">
    <property type="entry name" value="Unchr_phage_tail-like"/>
</dbReference>
<dbReference type="EMBL" id="MEIA01000109">
    <property type="protein sequence ID" value="OJF14193.1"/>
    <property type="molecule type" value="Genomic_DNA"/>
</dbReference>
<evidence type="ECO:0000256" key="1">
    <source>
        <dbReference type="SAM" id="MobiDB-lite"/>
    </source>
</evidence>
<evidence type="ECO:0000313" key="2">
    <source>
        <dbReference type="EMBL" id="OJF14193.1"/>
    </source>
</evidence>
<dbReference type="NCBIfam" id="TIGR02242">
    <property type="entry name" value="tail_TIGR02242"/>
    <property type="match status" value="1"/>
</dbReference>